<dbReference type="OrthoDB" id="9780824at2"/>
<dbReference type="InterPro" id="IPR001647">
    <property type="entry name" value="HTH_TetR"/>
</dbReference>
<evidence type="ECO:0000313" key="4">
    <source>
        <dbReference type="EMBL" id="KRM56127.1"/>
    </source>
</evidence>
<protein>
    <submittedName>
        <fullName evidence="4">TetR family transcriptional regulator</fullName>
    </submittedName>
</protein>
<dbReference type="PRINTS" id="PR00455">
    <property type="entry name" value="HTHTETR"/>
</dbReference>
<evidence type="ECO:0000256" key="2">
    <source>
        <dbReference type="PROSITE-ProRule" id="PRU00335"/>
    </source>
</evidence>
<evidence type="ECO:0000259" key="3">
    <source>
        <dbReference type="PROSITE" id="PS50977"/>
    </source>
</evidence>
<sequence>MEPQELQIFIDNHVFDNYTAKQMQIIGAAIDVFAQKGYANSSTHEIAKVAGVAEGNIFSKFGSKHGLLEAIVEPVIESIFPATINNFIAERFTSQYHTLHDFFATILHDRAEFVRANRKVLRILISELVYNQEVRDKVMANVPKGYIAALNSKFNQLKADGLLVQWDNQEILRMILAVAGGILSTALFFEVKPTTNMETHVIDALTKALSPEP</sequence>
<keyword evidence="5" id="KW-1185">Reference proteome</keyword>
<dbReference type="PANTHER" id="PTHR30055:SF222">
    <property type="entry name" value="REGULATORY PROTEIN"/>
    <property type="match status" value="1"/>
</dbReference>
<dbReference type="GO" id="GO:0006355">
    <property type="term" value="P:regulation of DNA-templated transcription"/>
    <property type="evidence" value="ECO:0007669"/>
    <property type="project" value="UniProtKB-ARBA"/>
</dbReference>
<dbReference type="InterPro" id="IPR050109">
    <property type="entry name" value="HTH-type_TetR-like_transc_reg"/>
</dbReference>
<evidence type="ECO:0000313" key="5">
    <source>
        <dbReference type="Proteomes" id="UP000051679"/>
    </source>
</evidence>
<dbReference type="RefSeq" id="WP_054677678.1">
    <property type="nucleotide sequence ID" value="NZ_AYYO01000009.1"/>
</dbReference>
<dbReference type="AlphaFoldDB" id="A0A0R1ZNI4"/>
<dbReference type="GO" id="GO:0003677">
    <property type="term" value="F:DNA binding"/>
    <property type="evidence" value="ECO:0007669"/>
    <property type="project" value="UniProtKB-UniRule"/>
</dbReference>
<keyword evidence="1 2" id="KW-0238">DNA-binding</keyword>
<dbReference type="PANTHER" id="PTHR30055">
    <property type="entry name" value="HTH-TYPE TRANSCRIPTIONAL REGULATOR RUTR"/>
    <property type="match status" value="1"/>
</dbReference>
<dbReference type="Pfam" id="PF00440">
    <property type="entry name" value="TetR_N"/>
    <property type="match status" value="1"/>
</dbReference>
<gene>
    <name evidence="4" type="ORF">FC18_GL000656</name>
</gene>
<accession>A0A0R1ZNI4</accession>
<reference evidence="4 5" key="1">
    <citation type="journal article" date="2015" name="Genome Announc.">
        <title>Expanding the biotechnology potential of lactobacilli through comparative genomics of 213 strains and associated genera.</title>
        <authorList>
            <person name="Sun Z."/>
            <person name="Harris H.M."/>
            <person name="McCann A."/>
            <person name="Guo C."/>
            <person name="Argimon S."/>
            <person name="Zhang W."/>
            <person name="Yang X."/>
            <person name="Jeffery I.B."/>
            <person name="Cooney J.C."/>
            <person name="Kagawa T.F."/>
            <person name="Liu W."/>
            <person name="Song Y."/>
            <person name="Salvetti E."/>
            <person name="Wrobel A."/>
            <person name="Rasinkangas P."/>
            <person name="Parkhill J."/>
            <person name="Rea M.C."/>
            <person name="O'Sullivan O."/>
            <person name="Ritari J."/>
            <person name="Douillard F.P."/>
            <person name="Paul Ross R."/>
            <person name="Yang R."/>
            <person name="Briner A.E."/>
            <person name="Felis G.E."/>
            <person name="de Vos W.M."/>
            <person name="Barrangou R."/>
            <person name="Klaenhammer T.R."/>
            <person name="Caufield P.W."/>
            <person name="Cui Y."/>
            <person name="Zhang H."/>
            <person name="O'Toole P.W."/>
        </authorList>
    </citation>
    <scope>NUCLEOTIDE SEQUENCE [LARGE SCALE GENOMIC DNA]</scope>
    <source>
        <strain evidence="4 5">DSM 20505</strain>
    </source>
</reference>
<dbReference type="EMBL" id="AYYO01000009">
    <property type="protein sequence ID" value="KRM56127.1"/>
    <property type="molecule type" value="Genomic_DNA"/>
</dbReference>
<dbReference type="SUPFAM" id="SSF48498">
    <property type="entry name" value="Tetracyclin repressor-like, C-terminal domain"/>
    <property type="match status" value="1"/>
</dbReference>
<evidence type="ECO:0000256" key="1">
    <source>
        <dbReference type="ARBA" id="ARBA00023125"/>
    </source>
</evidence>
<dbReference type="PATRIC" id="fig|1291052.5.peg.669"/>
<dbReference type="InterPro" id="IPR036271">
    <property type="entry name" value="Tet_transcr_reg_TetR-rel_C_sf"/>
</dbReference>
<dbReference type="STRING" id="1291052.FC18_GL000656"/>
<name>A0A0R1ZNI4_9LACO</name>
<proteinExistence type="predicted"/>
<dbReference type="SUPFAM" id="SSF46689">
    <property type="entry name" value="Homeodomain-like"/>
    <property type="match status" value="1"/>
</dbReference>
<comment type="caution">
    <text evidence="4">The sequence shown here is derived from an EMBL/GenBank/DDBJ whole genome shotgun (WGS) entry which is preliminary data.</text>
</comment>
<organism evidence="4 5">
    <name type="scientific">Lacticaseibacillus sharpeae JCM 1186 = DSM 20505</name>
    <dbReference type="NCBI Taxonomy" id="1291052"/>
    <lineage>
        <taxon>Bacteria</taxon>
        <taxon>Bacillati</taxon>
        <taxon>Bacillota</taxon>
        <taxon>Bacilli</taxon>
        <taxon>Lactobacillales</taxon>
        <taxon>Lactobacillaceae</taxon>
        <taxon>Lacticaseibacillus</taxon>
    </lineage>
</organism>
<dbReference type="Proteomes" id="UP000051679">
    <property type="component" value="Unassembled WGS sequence"/>
</dbReference>
<feature type="DNA-binding region" description="H-T-H motif" evidence="2">
    <location>
        <begin position="42"/>
        <end position="61"/>
    </location>
</feature>
<dbReference type="InterPro" id="IPR009057">
    <property type="entry name" value="Homeodomain-like_sf"/>
</dbReference>
<feature type="domain" description="HTH tetR-type" evidence="3">
    <location>
        <begin position="19"/>
        <end position="79"/>
    </location>
</feature>
<dbReference type="PROSITE" id="PS50977">
    <property type="entry name" value="HTH_TETR_2"/>
    <property type="match status" value="1"/>
</dbReference>
<dbReference type="Gene3D" id="1.10.357.10">
    <property type="entry name" value="Tetracycline Repressor, domain 2"/>
    <property type="match status" value="1"/>
</dbReference>